<keyword evidence="9" id="KW-0408">Iron</keyword>
<dbReference type="PANTHER" id="PTHR38674:SF1">
    <property type="entry name" value="ALKANE 1-MONOOXYGENASE 1"/>
    <property type="match status" value="1"/>
</dbReference>
<dbReference type="InterPro" id="IPR033885">
    <property type="entry name" value="AlkB/XylM"/>
</dbReference>
<keyword evidence="3" id="KW-1003">Cell membrane</keyword>
<dbReference type="GO" id="GO:0046872">
    <property type="term" value="F:metal ion binding"/>
    <property type="evidence" value="ECO:0007669"/>
    <property type="project" value="UniProtKB-KW"/>
</dbReference>
<feature type="transmembrane region" description="Helical" evidence="12">
    <location>
        <begin position="61"/>
        <end position="85"/>
    </location>
</feature>
<evidence type="ECO:0000256" key="3">
    <source>
        <dbReference type="ARBA" id="ARBA00022475"/>
    </source>
</evidence>
<evidence type="ECO:0000256" key="8">
    <source>
        <dbReference type="ARBA" id="ARBA00023002"/>
    </source>
</evidence>
<evidence type="ECO:0000256" key="5">
    <source>
        <dbReference type="ARBA" id="ARBA00022692"/>
    </source>
</evidence>
<dbReference type="AlphaFoldDB" id="A0A1R4HG40"/>
<organism evidence="14 15">
    <name type="scientific">Crenothrix polyspora</name>
    <dbReference type="NCBI Taxonomy" id="360316"/>
    <lineage>
        <taxon>Bacteria</taxon>
        <taxon>Pseudomonadati</taxon>
        <taxon>Pseudomonadota</taxon>
        <taxon>Gammaproteobacteria</taxon>
        <taxon>Methylococcales</taxon>
        <taxon>Crenotrichaceae</taxon>
        <taxon>Crenothrix</taxon>
    </lineage>
</organism>
<evidence type="ECO:0000256" key="12">
    <source>
        <dbReference type="SAM" id="Phobius"/>
    </source>
</evidence>
<dbReference type="GO" id="GO:0005886">
    <property type="term" value="C:plasma membrane"/>
    <property type="evidence" value="ECO:0007669"/>
    <property type="project" value="UniProtKB-SubCell"/>
</dbReference>
<sequence length="350" mass="40477">MLARLSYLVCFVLPISTFLFLKYGSHSLYEILLWTLPFCAVLLLDGLNIKSTWFADDDYQGFFYDGILYALFLLQLVNIALMLHFVSQLHWQTSADVLVGIVNLIAVRFLVATSSGTSGIVVAHELIHRPQQHMQLMGRLLLCTVCYEHFDITHKRGHHQNLCLLDDIATARLGENFKAYWRRVYLGYLRYAWQSEQQRLSYAHVKVKLLHNKVLHGLVCEALLLVVIAVVFGWLALVMFIYQAIAAVRILEAVNYFQHWGLCEGQFGNSYGWVSSSWLTRHMLMGLSHHIGHHQDESKRFFEIRYSDAGPKLPYGYFVMNLWIKLDNTSYQNVALRELQRFRDQAVVAV</sequence>
<keyword evidence="10 14" id="KW-0503">Monooxygenase</keyword>
<protein>
    <submittedName>
        <fullName evidence="14">Alkane 1-monooxygenase 2</fullName>
        <ecNumber evidence="14">1.14.15.3</ecNumber>
    </submittedName>
</protein>
<proteinExistence type="inferred from homology"/>
<dbReference type="Proteomes" id="UP000195667">
    <property type="component" value="Unassembled WGS sequence"/>
</dbReference>
<dbReference type="PANTHER" id="PTHR38674">
    <property type="entry name" value="ALKANE 1-MONOOXYGENASE 1"/>
    <property type="match status" value="1"/>
</dbReference>
<evidence type="ECO:0000256" key="4">
    <source>
        <dbReference type="ARBA" id="ARBA00022519"/>
    </source>
</evidence>
<evidence type="ECO:0000259" key="13">
    <source>
        <dbReference type="Pfam" id="PF00487"/>
    </source>
</evidence>
<keyword evidence="11 12" id="KW-0472">Membrane</keyword>
<keyword evidence="6" id="KW-0479">Metal-binding</keyword>
<comment type="subcellular location">
    <subcellularLocation>
        <location evidence="1">Cell inner membrane</location>
        <topology evidence="1">Multi-pass membrane protein</topology>
    </subcellularLocation>
</comment>
<dbReference type="OrthoDB" id="4759734at2"/>
<gene>
    <name evidence="14" type="primary">alkB</name>
    <name evidence="14" type="ORF">CRENPOLYSF1_660015</name>
</gene>
<name>A0A1R4HG40_9GAMM</name>
<keyword evidence="8 14" id="KW-0560">Oxidoreductase</keyword>
<dbReference type="Pfam" id="PF00487">
    <property type="entry name" value="FA_desaturase"/>
    <property type="match status" value="1"/>
</dbReference>
<feature type="transmembrane region" description="Helical" evidence="12">
    <location>
        <begin position="7"/>
        <end position="25"/>
    </location>
</feature>
<reference evidence="15" key="1">
    <citation type="submission" date="2017-02" db="EMBL/GenBank/DDBJ databases">
        <authorList>
            <person name="Daims H."/>
        </authorList>
    </citation>
    <scope>NUCLEOTIDE SEQUENCE [LARGE SCALE GENOMIC DNA]</scope>
</reference>
<dbReference type="InterPro" id="IPR005804">
    <property type="entry name" value="FA_desaturase_dom"/>
</dbReference>
<evidence type="ECO:0000313" key="15">
    <source>
        <dbReference type="Proteomes" id="UP000195667"/>
    </source>
</evidence>
<feature type="domain" description="Fatty acid desaturase" evidence="13">
    <location>
        <begin position="106"/>
        <end position="304"/>
    </location>
</feature>
<feature type="transmembrane region" description="Helical" evidence="12">
    <location>
        <begin position="218"/>
        <end position="242"/>
    </location>
</feature>
<evidence type="ECO:0000256" key="6">
    <source>
        <dbReference type="ARBA" id="ARBA00022723"/>
    </source>
</evidence>
<accession>A0A1R4HG40</accession>
<feature type="transmembrane region" description="Helical" evidence="12">
    <location>
        <begin position="31"/>
        <end position="49"/>
    </location>
</feature>
<keyword evidence="5 12" id="KW-0812">Transmembrane</keyword>
<evidence type="ECO:0000256" key="11">
    <source>
        <dbReference type="ARBA" id="ARBA00023136"/>
    </source>
</evidence>
<feature type="transmembrane region" description="Helical" evidence="12">
    <location>
        <begin position="105"/>
        <end position="127"/>
    </location>
</feature>
<keyword evidence="4" id="KW-0997">Cell inner membrane</keyword>
<keyword evidence="15" id="KW-1185">Reference proteome</keyword>
<evidence type="ECO:0000256" key="2">
    <source>
        <dbReference type="ARBA" id="ARBA00010823"/>
    </source>
</evidence>
<evidence type="ECO:0000256" key="10">
    <source>
        <dbReference type="ARBA" id="ARBA00023033"/>
    </source>
</evidence>
<dbReference type="EMBL" id="FUKI01000144">
    <property type="protein sequence ID" value="SJM95202.1"/>
    <property type="molecule type" value="Genomic_DNA"/>
</dbReference>
<keyword evidence="7 12" id="KW-1133">Transmembrane helix</keyword>
<dbReference type="GO" id="GO:0006629">
    <property type="term" value="P:lipid metabolic process"/>
    <property type="evidence" value="ECO:0007669"/>
    <property type="project" value="InterPro"/>
</dbReference>
<dbReference type="EC" id="1.14.15.3" evidence="14"/>
<evidence type="ECO:0000256" key="7">
    <source>
        <dbReference type="ARBA" id="ARBA00022989"/>
    </source>
</evidence>
<evidence type="ECO:0000313" key="14">
    <source>
        <dbReference type="EMBL" id="SJM95202.1"/>
    </source>
</evidence>
<evidence type="ECO:0000256" key="1">
    <source>
        <dbReference type="ARBA" id="ARBA00004429"/>
    </source>
</evidence>
<dbReference type="GO" id="GO:0004497">
    <property type="term" value="F:monooxygenase activity"/>
    <property type="evidence" value="ECO:0007669"/>
    <property type="project" value="UniProtKB-KW"/>
</dbReference>
<comment type="similarity">
    <text evidence="2">Belongs to the fatty acid desaturase type 1 family. AlkB subfamily.</text>
</comment>
<dbReference type="RefSeq" id="WP_087144690.1">
    <property type="nucleotide sequence ID" value="NZ_FUKI01000144.1"/>
</dbReference>
<evidence type="ECO:0000256" key="9">
    <source>
        <dbReference type="ARBA" id="ARBA00023004"/>
    </source>
</evidence>